<dbReference type="GO" id="GO:0005840">
    <property type="term" value="C:ribosome"/>
    <property type="evidence" value="ECO:0007669"/>
    <property type="project" value="UniProtKB-KW"/>
</dbReference>
<dbReference type="GO" id="GO:0005525">
    <property type="term" value="F:GTP binding"/>
    <property type="evidence" value="ECO:0007669"/>
    <property type="project" value="UniProtKB-KW"/>
</dbReference>
<dbReference type="PANTHER" id="PTHR45709:SF2">
    <property type="entry name" value="LARGE SUBUNIT GTPASE 1 HOMOLOG"/>
    <property type="match status" value="1"/>
</dbReference>
<evidence type="ECO:0000256" key="4">
    <source>
        <dbReference type="ARBA" id="ARBA00022801"/>
    </source>
</evidence>
<dbReference type="AlphaFoldDB" id="A0A915DVQ7"/>
<dbReference type="GO" id="GO:0003735">
    <property type="term" value="F:structural constituent of ribosome"/>
    <property type="evidence" value="ECO:0007669"/>
    <property type="project" value="InterPro"/>
</dbReference>
<evidence type="ECO:0000256" key="5">
    <source>
        <dbReference type="ARBA" id="ARBA00022980"/>
    </source>
</evidence>
<dbReference type="GO" id="GO:0000054">
    <property type="term" value="P:ribosomal subunit export from nucleus"/>
    <property type="evidence" value="ECO:0007669"/>
    <property type="project" value="TreeGrafter"/>
</dbReference>
<dbReference type="Pfam" id="PF01777">
    <property type="entry name" value="Ribosomal_L27e"/>
    <property type="match status" value="1"/>
</dbReference>
<keyword evidence="5" id="KW-0689">Ribosomal protein</keyword>
<dbReference type="Pfam" id="PF01926">
    <property type="entry name" value="MMR_HSR1"/>
    <property type="match status" value="1"/>
</dbReference>
<evidence type="ECO:0000256" key="1">
    <source>
        <dbReference type="ARBA" id="ARBA00009124"/>
    </source>
</evidence>
<evidence type="ECO:0000256" key="9">
    <source>
        <dbReference type="ARBA" id="ARBA00035329"/>
    </source>
</evidence>
<dbReference type="Pfam" id="PF00467">
    <property type="entry name" value="KOW"/>
    <property type="match status" value="1"/>
</dbReference>
<dbReference type="SUPFAM" id="SSF50104">
    <property type="entry name" value="Translation proteins SH3-like domain"/>
    <property type="match status" value="1"/>
</dbReference>
<feature type="domain" description="G" evidence="12">
    <location>
        <begin position="1"/>
        <end position="63"/>
    </location>
</feature>
<keyword evidence="2" id="KW-0963">Cytoplasm</keyword>
<name>A0A915DVQ7_9BILA</name>
<comment type="similarity">
    <text evidence="1">Belongs to the eukaryotic ribosomal protein eL27 family.</text>
</comment>
<dbReference type="Proteomes" id="UP000887574">
    <property type="component" value="Unplaced"/>
</dbReference>
<evidence type="ECO:0000259" key="12">
    <source>
        <dbReference type="Pfam" id="PF01926"/>
    </source>
</evidence>
<dbReference type="SUPFAM" id="SSF52540">
    <property type="entry name" value="P-loop containing nucleoside triphosphate hydrolases"/>
    <property type="match status" value="1"/>
</dbReference>
<dbReference type="Gene3D" id="1.10.1580.10">
    <property type="match status" value="1"/>
</dbReference>
<organism evidence="13 14">
    <name type="scientific">Ditylenchus dipsaci</name>
    <dbReference type="NCBI Taxonomy" id="166011"/>
    <lineage>
        <taxon>Eukaryota</taxon>
        <taxon>Metazoa</taxon>
        <taxon>Ecdysozoa</taxon>
        <taxon>Nematoda</taxon>
        <taxon>Chromadorea</taxon>
        <taxon>Rhabditida</taxon>
        <taxon>Tylenchina</taxon>
        <taxon>Tylenchomorpha</taxon>
        <taxon>Sphaerularioidea</taxon>
        <taxon>Anguinidae</taxon>
        <taxon>Anguininae</taxon>
        <taxon>Ditylenchus</taxon>
    </lineage>
</organism>
<dbReference type="InterPro" id="IPR041991">
    <property type="entry name" value="Ribosomal_eL27_KOW"/>
</dbReference>
<protein>
    <recommendedName>
        <fullName evidence="8">Large ribosomal subunit protein eL27</fullName>
    </recommendedName>
    <alternativeName>
        <fullName evidence="9">60S ribosomal protein L27</fullName>
    </alternativeName>
    <alternativeName>
        <fullName evidence="10">Large subunit GTPase 1 homolog</fullName>
    </alternativeName>
</protein>
<feature type="domain" description="KOW" evidence="11">
    <location>
        <begin position="230"/>
        <end position="258"/>
    </location>
</feature>
<dbReference type="InterPro" id="IPR038655">
    <property type="entry name" value="Ribosomal_eL27_sf"/>
</dbReference>
<dbReference type="GO" id="GO:0003924">
    <property type="term" value="F:GTPase activity"/>
    <property type="evidence" value="ECO:0007669"/>
    <property type="project" value="InterPro"/>
</dbReference>
<dbReference type="InterPro" id="IPR006073">
    <property type="entry name" value="GTP-bd"/>
</dbReference>
<dbReference type="InterPro" id="IPR043358">
    <property type="entry name" value="GNL1-like"/>
</dbReference>
<dbReference type="Gene3D" id="2.30.30.770">
    <property type="match status" value="1"/>
</dbReference>
<evidence type="ECO:0000256" key="2">
    <source>
        <dbReference type="ARBA" id="ARBA00022490"/>
    </source>
</evidence>
<evidence type="ECO:0000256" key="6">
    <source>
        <dbReference type="ARBA" id="ARBA00023134"/>
    </source>
</evidence>
<evidence type="ECO:0000256" key="3">
    <source>
        <dbReference type="ARBA" id="ARBA00022741"/>
    </source>
</evidence>
<keyword evidence="4" id="KW-0378">Hydrolase</keyword>
<dbReference type="FunFam" id="2.30.30.770:FF:000001">
    <property type="entry name" value="60S ribosomal protein L27"/>
    <property type="match status" value="1"/>
</dbReference>
<dbReference type="WBParaSite" id="jg23691">
    <property type="protein sequence ID" value="jg23691"/>
    <property type="gene ID" value="jg23691"/>
</dbReference>
<evidence type="ECO:0000313" key="13">
    <source>
        <dbReference type="Proteomes" id="UP000887574"/>
    </source>
</evidence>
<proteinExistence type="inferred from homology"/>
<evidence type="ECO:0000256" key="8">
    <source>
        <dbReference type="ARBA" id="ARBA00035224"/>
    </source>
</evidence>
<dbReference type="PANTHER" id="PTHR45709">
    <property type="entry name" value="LARGE SUBUNIT GTPASE 1 HOMOLOG-RELATED"/>
    <property type="match status" value="1"/>
</dbReference>
<sequence>MVGYPNVGKSSTINCVLGEKKTSVSATPGKTKHFQTLIIDDEVTLCDCPGLVMPSFGFSTSEMILNSILPVDTMRDQFSPIQVLCNRIPRAQFESVYSIFLPKPADHEASDRPPTAHELLTTVAFMRGFMSSSGIPDCSRAARVILKDVVNGKLKWIAAPPGLPQDSFNQWSGRSEKVQDITEAGNNLLKQLDRRNLLLGPRTTGTKIDNNFFAGIVGTAHIKSSENQQGRVVILLNGRFAGRKGVVVKSYDDGTSDRPYGHALIAGIDKYPLRVTKRMGKKKVNKRSKIRPFIRVVSLQHLLPTRCLFDADFDKSVVNKENIKEPEKKKTAMAAVKKEFETRYKTEKSKWLFNKLRF</sequence>
<dbReference type="Gene3D" id="3.40.50.300">
    <property type="entry name" value="P-loop containing nucleotide triphosphate hydrolases"/>
    <property type="match status" value="1"/>
</dbReference>
<dbReference type="InterPro" id="IPR027417">
    <property type="entry name" value="P-loop_NTPase"/>
</dbReference>
<keyword evidence="13" id="KW-1185">Reference proteome</keyword>
<evidence type="ECO:0000256" key="7">
    <source>
        <dbReference type="ARBA" id="ARBA00023274"/>
    </source>
</evidence>
<dbReference type="InterPro" id="IPR001141">
    <property type="entry name" value="Ribosomal_eL27"/>
</dbReference>
<dbReference type="InterPro" id="IPR008991">
    <property type="entry name" value="Translation_prot_SH3-like_sf"/>
</dbReference>
<dbReference type="GO" id="GO:0005829">
    <property type="term" value="C:cytosol"/>
    <property type="evidence" value="ECO:0007669"/>
    <property type="project" value="TreeGrafter"/>
</dbReference>
<evidence type="ECO:0000259" key="11">
    <source>
        <dbReference type="Pfam" id="PF00467"/>
    </source>
</evidence>
<keyword evidence="7" id="KW-0687">Ribonucleoprotein</keyword>
<dbReference type="InterPro" id="IPR005824">
    <property type="entry name" value="KOW"/>
</dbReference>
<dbReference type="CDD" id="cd06090">
    <property type="entry name" value="KOW_RPL27"/>
    <property type="match status" value="1"/>
</dbReference>
<reference evidence="14" key="1">
    <citation type="submission" date="2022-11" db="UniProtKB">
        <authorList>
            <consortium name="WormBaseParasite"/>
        </authorList>
    </citation>
    <scope>IDENTIFICATION</scope>
</reference>
<evidence type="ECO:0000313" key="14">
    <source>
        <dbReference type="WBParaSite" id="jg23691"/>
    </source>
</evidence>
<keyword evidence="3" id="KW-0547">Nucleotide-binding</keyword>
<dbReference type="InterPro" id="IPR023179">
    <property type="entry name" value="GTP-bd_ortho_bundle_sf"/>
</dbReference>
<evidence type="ECO:0000256" key="10">
    <source>
        <dbReference type="ARBA" id="ARBA00040145"/>
    </source>
</evidence>
<dbReference type="GO" id="GO:1990904">
    <property type="term" value="C:ribonucleoprotein complex"/>
    <property type="evidence" value="ECO:0007669"/>
    <property type="project" value="UniProtKB-KW"/>
</dbReference>
<dbReference type="GO" id="GO:0006412">
    <property type="term" value="P:translation"/>
    <property type="evidence" value="ECO:0007669"/>
    <property type="project" value="InterPro"/>
</dbReference>
<keyword evidence="6" id="KW-0342">GTP-binding</keyword>
<accession>A0A915DVQ7</accession>